<protein>
    <submittedName>
        <fullName evidence="2">LytTr DNA-binding domain protein</fullName>
    </submittedName>
</protein>
<dbReference type="AlphaFoldDB" id="C2K169"/>
<dbReference type="PANTHER" id="PTHR37299">
    <property type="entry name" value="TRANSCRIPTIONAL REGULATOR-RELATED"/>
    <property type="match status" value="1"/>
</dbReference>
<comment type="caution">
    <text evidence="2">The sequence shown here is derived from an EMBL/GenBank/DDBJ whole genome shotgun (WGS) entry which is preliminary data.</text>
</comment>
<proteinExistence type="predicted"/>
<dbReference type="PROSITE" id="PS50930">
    <property type="entry name" value="HTH_LYTTR"/>
    <property type="match status" value="1"/>
</dbReference>
<feature type="domain" description="HTH LytTR-type" evidence="1">
    <location>
        <begin position="62"/>
        <end position="166"/>
    </location>
</feature>
<dbReference type="GO" id="GO:0003677">
    <property type="term" value="F:DNA binding"/>
    <property type="evidence" value="ECO:0007669"/>
    <property type="project" value="UniProtKB-KW"/>
</dbReference>
<evidence type="ECO:0000313" key="3">
    <source>
        <dbReference type="Proteomes" id="UP000004525"/>
    </source>
</evidence>
<organism evidence="2 3">
    <name type="scientific">Lacticaseibacillus rhamnosus (strain LMS2-1)</name>
    <dbReference type="NCBI Taxonomy" id="525361"/>
    <lineage>
        <taxon>Bacteria</taxon>
        <taxon>Bacillati</taxon>
        <taxon>Bacillota</taxon>
        <taxon>Bacilli</taxon>
        <taxon>Lactobacillales</taxon>
        <taxon>Lactobacillaceae</taxon>
        <taxon>Lacticaseibacillus</taxon>
    </lineage>
</organism>
<sequence>MIRFTIMHALFTGGVSMKVSFKQDATMQPDDLQVYVKAAQLSPAVLQILQQIQQLADSHATLPLLVGERVIVLPTNEIVAIEVYGDQLSVHTRQEVYQSRGQLKTVLAKLDPQAFIQVTKSSLLNINYLTSLEASFSGNMTAFMANNMKLTVSRKYLPALKRLLGL</sequence>
<dbReference type="InterPro" id="IPR046947">
    <property type="entry name" value="LytR-like"/>
</dbReference>
<keyword evidence="2" id="KW-0238">DNA-binding</keyword>
<dbReference type="InterPro" id="IPR007492">
    <property type="entry name" value="LytTR_DNA-bd_dom"/>
</dbReference>
<dbReference type="Pfam" id="PF04397">
    <property type="entry name" value="LytTR"/>
    <property type="match status" value="1"/>
</dbReference>
<evidence type="ECO:0000259" key="1">
    <source>
        <dbReference type="PROSITE" id="PS50930"/>
    </source>
</evidence>
<name>C2K169_LACRM</name>
<accession>C2K169</accession>
<keyword evidence="3" id="KW-1185">Reference proteome</keyword>
<dbReference type="HOGENOM" id="CLU_106729_2_1_9"/>
<dbReference type="Gene3D" id="2.40.50.1020">
    <property type="entry name" value="LytTr DNA-binding domain"/>
    <property type="match status" value="1"/>
</dbReference>
<evidence type="ECO:0000313" key="2">
    <source>
        <dbReference type="EMBL" id="EEN78959.1"/>
    </source>
</evidence>
<dbReference type="EMBL" id="ACIZ01000115">
    <property type="protein sequence ID" value="EEN78959.1"/>
    <property type="molecule type" value="Genomic_DNA"/>
</dbReference>
<dbReference type="GO" id="GO:0000156">
    <property type="term" value="F:phosphorelay response regulator activity"/>
    <property type="evidence" value="ECO:0007669"/>
    <property type="project" value="InterPro"/>
</dbReference>
<gene>
    <name evidence="2" type="ORF">HMPREF0539_2904</name>
</gene>
<dbReference type="PANTHER" id="PTHR37299:SF1">
    <property type="entry name" value="STAGE 0 SPORULATION PROTEIN A HOMOLOG"/>
    <property type="match status" value="1"/>
</dbReference>
<reference evidence="2" key="1">
    <citation type="submission" date="2009-01" db="EMBL/GenBank/DDBJ databases">
        <authorList>
            <person name="Qin X."/>
            <person name="Bachman B."/>
            <person name="Battles P."/>
            <person name="Bell A."/>
            <person name="Bess C."/>
            <person name="Bickham C."/>
            <person name="Chaboub L."/>
            <person name="Chen D."/>
            <person name="Coyle M."/>
            <person name="Deiros D.R."/>
            <person name="Dinh H."/>
            <person name="Forbes L."/>
            <person name="Fowler G."/>
            <person name="Francisco L."/>
            <person name="Fu Q."/>
            <person name="Gubbala S."/>
            <person name="Hale W."/>
            <person name="Han Y."/>
            <person name="Hemphill L."/>
            <person name="Highlander S.K."/>
            <person name="Hirani K."/>
            <person name="Hogues M."/>
            <person name="Jackson L."/>
            <person name="Jakkamsetti A."/>
            <person name="Javaid M."/>
            <person name="Jiang H."/>
            <person name="Korchina V."/>
            <person name="Kovar C."/>
            <person name="Lara F."/>
            <person name="Lee S."/>
            <person name="Mata R."/>
            <person name="Mathew T."/>
            <person name="Moen C."/>
            <person name="Morales K."/>
            <person name="Munidasa M."/>
            <person name="Nazareth L."/>
            <person name="Ngo R."/>
            <person name="Nguyen L."/>
            <person name="Okwuonu G."/>
            <person name="Ongeri F."/>
            <person name="Patil S."/>
            <person name="Petrosino J."/>
            <person name="Pham C."/>
            <person name="Pham P."/>
            <person name="Pu L.-L."/>
            <person name="Puazo M."/>
            <person name="Raj R."/>
            <person name="Reid J."/>
            <person name="Rouhana J."/>
            <person name="Saada N."/>
            <person name="Shang Y."/>
            <person name="Simmons D."/>
            <person name="Thornton R."/>
            <person name="Warren J."/>
            <person name="Weissenberger G."/>
            <person name="Zhang J."/>
            <person name="Zhang L."/>
            <person name="Zhou C."/>
            <person name="Zhu D."/>
            <person name="Muzny D."/>
            <person name="Worley K."/>
            <person name="Gibbs R."/>
        </authorList>
    </citation>
    <scope>NUCLEOTIDE SEQUENCE [LARGE SCALE GENOMIC DNA]</scope>
    <source>
        <strain evidence="2">LMS2-1</strain>
    </source>
</reference>
<dbReference type="Proteomes" id="UP000004525">
    <property type="component" value="Unassembled WGS sequence"/>
</dbReference>
<dbReference type="SMART" id="SM00850">
    <property type="entry name" value="LytTR"/>
    <property type="match status" value="1"/>
</dbReference>